<name>A0A6N7Q7B4_9BACT</name>
<dbReference type="OrthoDB" id="9800877at2"/>
<dbReference type="InterPro" id="IPR004291">
    <property type="entry name" value="Transposase_IS66_central"/>
</dbReference>
<evidence type="ECO:0000313" key="4">
    <source>
        <dbReference type="EMBL" id="MRG98184.1"/>
    </source>
</evidence>
<dbReference type="Proteomes" id="UP000440224">
    <property type="component" value="Unassembled WGS sequence"/>
</dbReference>
<dbReference type="PANTHER" id="PTHR33678">
    <property type="entry name" value="BLL1576 PROTEIN"/>
    <property type="match status" value="1"/>
</dbReference>
<gene>
    <name evidence="4" type="ORF">GF068_40680</name>
</gene>
<dbReference type="NCBIfam" id="NF033517">
    <property type="entry name" value="transpos_IS66"/>
    <property type="match status" value="1"/>
</dbReference>
<feature type="domain" description="Transposase IS66 zinc-finger binding" evidence="3">
    <location>
        <begin position="117"/>
        <end position="161"/>
    </location>
</feature>
<dbReference type="InterPro" id="IPR024474">
    <property type="entry name" value="Znf_dom_IS66"/>
</dbReference>
<dbReference type="EMBL" id="WJIE01000026">
    <property type="protein sequence ID" value="MRG98184.1"/>
    <property type="molecule type" value="Genomic_DNA"/>
</dbReference>
<dbReference type="Pfam" id="PF13005">
    <property type="entry name" value="zf-IS66"/>
    <property type="match status" value="1"/>
</dbReference>
<accession>A0A6N7Q7B4</accession>
<dbReference type="AlphaFoldDB" id="A0A6N7Q7B4"/>
<protein>
    <submittedName>
        <fullName evidence="4">IS66 family transposase</fullName>
    </submittedName>
</protein>
<feature type="compositionally biased region" description="Pro residues" evidence="1">
    <location>
        <begin position="83"/>
        <end position="92"/>
    </location>
</feature>
<dbReference type="RefSeq" id="WP_153824957.1">
    <property type="nucleotide sequence ID" value="NZ_WJIE01000026.1"/>
</dbReference>
<dbReference type="Pfam" id="PF03050">
    <property type="entry name" value="DDE_Tnp_IS66"/>
    <property type="match status" value="1"/>
</dbReference>
<reference evidence="4 5" key="1">
    <citation type="submission" date="2019-10" db="EMBL/GenBank/DDBJ databases">
        <title>A soil myxobacterium in the family Polyangiaceae.</title>
        <authorList>
            <person name="Li Y."/>
            <person name="Wang J."/>
        </authorList>
    </citation>
    <scope>NUCLEOTIDE SEQUENCE [LARGE SCALE GENOMIC DNA]</scope>
    <source>
        <strain evidence="4 5">DSM 14734</strain>
    </source>
</reference>
<feature type="compositionally biased region" description="Basic and acidic residues" evidence="1">
    <location>
        <begin position="67"/>
        <end position="76"/>
    </location>
</feature>
<evidence type="ECO:0000259" key="3">
    <source>
        <dbReference type="Pfam" id="PF13005"/>
    </source>
</evidence>
<organism evidence="4 5">
    <name type="scientific">Polyangium spumosum</name>
    <dbReference type="NCBI Taxonomy" id="889282"/>
    <lineage>
        <taxon>Bacteria</taxon>
        <taxon>Pseudomonadati</taxon>
        <taxon>Myxococcota</taxon>
        <taxon>Polyangia</taxon>
        <taxon>Polyangiales</taxon>
        <taxon>Polyangiaceae</taxon>
        <taxon>Polyangium</taxon>
    </lineage>
</organism>
<dbReference type="InterPro" id="IPR052344">
    <property type="entry name" value="Transposase-related"/>
</dbReference>
<feature type="region of interest" description="Disordered" evidence="1">
    <location>
        <begin position="64"/>
        <end position="101"/>
    </location>
</feature>
<proteinExistence type="predicted"/>
<evidence type="ECO:0000256" key="1">
    <source>
        <dbReference type="SAM" id="MobiDB-lite"/>
    </source>
</evidence>
<comment type="caution">
    <text evidence="4">The sequence shown here is derived from an EMBL/GenBank/DDBJ whole genome shotgun (WGS) entry which is preliminary data.</text>
</comment>
<sequence length="499" mass="55956">MRFETENDPEVLRQAALLLERENQKLAKKIIELTAELLALKGGDPEQLKLRIAELEQQIAQKNRLLFGEKSERRDGDEQDATPEPPAPPKPPQKGHGPKAQPSLPIVEVVHELDEADRVCNSCGSALEVWEGQFEESEVVDVVPRRFELKKHKRQKYRCRCGGCVETAPAPVKLFEGARYSVDFAVEVATEKYCEHSPLERQVRKMRREGLLVESQTLWDQIERLARLLAPGYEALVRHVLSQPVIGVDETRWPLLGKNEPSRWHAWSIVAPDAVAYRILEGRSTEEAKQVLRGYEGVAMCDGYAVYKSLAKGENAGIELAHCWAHVRREFIKAEKSYPEETRAVLGLIRGLYAVEAQCEAGASGDDKRRELRANASKPIVDRIRDFAETTAVVPGSSLDDAIQYMAGLWSGLTRFLKDPRIPLDNNHTERAERGVVVGRKNHYGSRSKRGTEVAAVFYSYVESAKLCGIDPKVYLRTAVMAALRGERIALPHEVAGGR</sequence>
<evidence type="ECO:0000259" key="2">
    <source>
        <dbReference type="Pfam" id="PF03050"/>
    </source>
</evidence>
<feature type="domain" description="Transposase IS66 central" evidence="2">
    <location>
        <begin position="179"/>
        <end position="453"/>
    </location>
</feature>
<evidence type="ECO:0000313" key="5">
    <source>
        <dbReference type="Proteomes" id="UP000440224"/>
    </source>
</evidence>
<keyword evidence="5" id="KW-1185">Reference proteome</keyword>